<dbReference type="EMBL" id="LS483412">
    <property type="protein sequence ID" value="SQG90173.1"/>
    <property type="molecule type" value="Genomic_DNA"/>
</dbReference>
<reference evidence="1 2" key="1">
    <citation type="submission" date="2018-06" db="EMBL/GenBank/DDBJ databases">
        <authorList>
            <consortium name="Pathogen Informatics"/>
            <person name="Doyle S."/>
        </authorList>
    </citation>
    <scope>NUCLEOTIDE SEQUENCE [LARGE SCALE GENOMIC DNA]</scope>
    <source>
        <strain evidence="1 2">NCTC12272</strain>
    </source>
</reference>
<dbReference type="Pfam" id="PF14114">
    <property type="entry name" value="DUF4286"/>
    <property type="match status" value="1"/>
</dbReference>
<name>A0AAX2IWD3_LEGPN</name>
<accession>A0AAX2IWD3</accession>
<dbReference type="InterPro" id="IPR025563">
    <property type="entry name" value="DUF4286"/>
</dbReference>
<dbReference type="RefSeq" id="WP_027221514.1">
    <property type="nucleotide sequence ID" value="NZ_CAAAIJ010000001.1"/>
</dbReference>
<evidence type="ECO:0000313" key="2">
    <source>
        <dbReference type="Proteomes" id="UP000249566"/>
    </source>
</evidence>
<sequence length="104" mass="12346">MVIYEVNLAIDTEIYPQFRSWLKKHVAEIIQFPGFIQASILKQEKQTTLGKIKLTVQYQLDNRDNLARYLCEMAPKMREEGIHLFQDKFSADRRIFEVQDVILK</sequence>
<organism evidence="1 2">
    <name type="scientific">Legionella pneumophila subsp. pascullei</name>
    <dbReference type="NCBI Taxonomy" id="91890"/>
    <lineage>
        <taxon>Bacteria</taxon>
        <taxon>Pseudomonadati</taxon>
        <taxon>Pseudomonadota</taxon>
        <taxon>Gammaproteobacteria</taxon>
        <taxon>Legionellales</taxon>
        <taxon>Legionellaceae</taxon>
        <taxon>Legionella</taxon>
    </lineage>
</organism>
<evidence type="ECO:0000313" key="1">
    <source>
        <dbReference type="EMBL" id="SQG90173.1"/>
    </source>
</evidence>
<dbReference type="AlphaFoldDB" id="A0AAX2IWD3"/>
<gene>
    <name evidence="1" type="ORF">NCTC12272_01361</name>
</gene>
<protein>
    <recommendedName>
        <fullName evidence="3">DUF4286 domain-containing protein</fullName>
    </recommendedName>
</protein>
<evidence type="ECO:0008006" key="3">
    <source>
        <dbReference type="Google" id="ProtNLM"/>
    </source>
</evidence>
<proteinExistence type="predicted"/>
<dbReference type="Proteomes" id="UP000249566">
    <property type="component" value="Chromosome 1"/>
</dbReference>